<dbReference type="EMBL" id="JAPWTJ010002038">
    <property type="protein sequence ID" value="KAJ8968252.1"/>
    <property type="molecule type" value="Genomic_DNA"/>
</dbReference>
<comment type="caution">
    <text evidence="2">The sequence shown here is derived from an EMBL/GenBank/DDBJ whole genome shotgun (WGS) entry which is preliminary data.</text>
</comment>
<protein>
    <submittedName>
        <fullName evidence="2">Uncharacterized protein</fullName>
    </submittedName>
</protein>
<proteinExistence type="predicted"/>
<reference evidence="2" key="1">
    <citation type="journal article" date="2023" name="Insect Mol. Biol.">
        <title>Genome sequencing provides insights into the evolution of gene families encoding plant cell wall-degrading enzymes in longhorned beetles.</title>
        <authorList>
            <person name="Shin N.R."/>
            <person name="Okamura Y."/>
            <person name="Kirsch R."/>
            <person name="Pauchet Y."/>
        </authorList>
    </citation>
    <scope>NUCLEOTIDE SEQUENCE</scope>
    <source>
        <strain evidence="2">MMC_N1</strain>
    </source>
</reference>
<sequence>MENVRTSDSYIFFHRRQRFPGSPPAPNPNGHQQLPTEWETSSYSQFVVEYCKLGTSEWIPSNENHPVNAQSFTVEGPTPRHAQFPDNGDQE</sequence>
<name>A0ABQ9IX78_9CUCU</name>
<evidence type="ECO:0000256" key="1">
    <source>
        <dbReference type="SAM" id="MobiDB-lite"/>
    </source>
</evidence>
<dbReference type="Proteomes" id="UP001162164">
    <property type="component" value="Unassembled WGS sequence"/>
</dbReference>
<feature type="region of interest" description="Disordered" evidence="1">
    <location>
        <begin position="14"/>
        <end position="35"/>
    </location>
</feature>
<gene>
    <name evidence="2" type="ORF">NQ317_012961</name>
</gene>
<accession>A0ABQ9IX78</accession>
<evidence type="ECO:0000313" key="3">
    <source>
        <dbReference type="Proteomes" id="UP001162164"/>
    </source>
</evidence>
<feature type="compositionally biased region" description="Polar residues" evidence="1">
    <location>
        <begin position="60"/>
        <end position="73"/>
    </location>
</feature>
<keyword evidence="3" id="KW-1185">Reference proteome</keyword>
<feature type="region of interest" description="Disordered" evidence="1">
    <location>
        <begin position="60"/>
        <end position="91"/>
    </location>
</feature>
<evidence type="ECO:0000313" key="2">
    <source>
        <dbReference type="EMBL" id="KAJ8968252.1"/>
    </source>
</evidence>
<organism evidence="2 3">
    <name type="scientific">Molorchus minor</name>
    <dbReference type="NCBI Taxonomy" id="1323400"/>
    <lineage>
        <taxon>Eukaryota</taxon>
        <taxon>Metazoa</taxon>
        <taxon>Ecdysozoa</taxon>
        <taxon>Arthropoda</taxon>
        <taxon>Hexapoda</taxon>
        <taxon>Insecta</taxon>
        <taxon>Pterygota</taxon>
        <taxon>Neoptera</taxon>
        <taxon>Endopterygota</taxon>
        <taxon>Coleoptera</taxon>
        <taxon>Polyphaga</taxon>
        <taxon>Cucujiformia</taxon>
        <taxon>Chrysomeloidea</taxon>
        <taxon>Cerambycidae</taxon>
        <taxon>Lamiinae</taxon>
        <taxon>Monochamini</taxon>
        <taxon>Molorchus</taxon>
    </lineage>
</organism>